<gene>
    <name evidence="1" type="ORF">DW723_18040</name>
</gene>
<dbReference type="AlphaFoldDB" id="A0A414K597"/>
<name>A0A414K597_9FIRM</name>
<dbReference type="InterPro" id="IPR000801">
    <property type="entry name" value="Esterase-like"/>
</dbReference>
<evidence type="ECO:0000313" key="2">
    <source>
        <dbReference type="Proteomes" id="UP000283928"/>
    </source>
</evidence>
<protein>
    <submittedName>
        <fullName evidence="1">Esterase family protein</fullName>
    </submittedName>
</protein>
<dbReference type="GO" id="GO:0016747">
    <property type="term" value="F:acyltransferase activity, transferring groups other than amino-acyl groups"/>
    <property type="evidence" value="ECO:0007669"/>
    <property type="project" value="TreeGrafter"/>
</dbReference>
<dbReference type="PANTHER" id="PTHR48098:SF1">
    <property type="entry name" value="DIACYLGLYCEROL ACYLTRANSFERASE_MYCOLYLTRANSFERASE AG85A"/>
    <property type="match status" value="1"/>
</dbReference>
<dbReference type="EMBL" id="QSKO01000060">
    <property type="protein sequence ID" value="RHE68466.1"/>
    <property type="molecule type" value="Genomic_DNA"/>
</dbReference>
<reference evidence="1 2" key="1">
    <citation type="submission" date="2018-08" db="EMBL/GenBank/DDBJ databases">
        <title>A genome reference for cultivated species of the human gut microbiota.</title>
        <authorList>
            <person name="Zou Y."/>
            <person name="Xue W."/>
            <person name="Luo G."/>
        </authorList>
    </citation>
    <scope>NUCLEOTIDE SEQUENCE [LARGE SCALE GENOMIC DNA]</scope>
    <source>
        <strain evidence="1 2">AM27-32LB</strain>
    </source>
</reference>
<dbReference type="InterPro" id="IPR050583">
    <property type="entry name" value="Mycobacterial_A85_antigen"/>
</dbReference>
<proteinExistence type="predicted"/>
<dbReference type="RefSeq" id="WP_151190504.1">
    <property type="nucleotide sequence ID" value="NZ_JAAIPQ010000033.1"/>
</dbReference>
<evidence type="ECO:0000313" key="1">
    <source>
        <dbReference type="EMBL" id="RHE68466.1"/>
    </source>
</evidence>
<dbReference type="Pfam" id="PF00756">
    <property type="entry name" value="Esterase"/>
    <property type="match status" value="1"/>
</dbReference>
<dbReference type="PANTHER" id="PTHR48098">
    <property type="entry name" value="ENTEROCHELIN ESTERASE-RELATED"/>
    <property type="match status" value="1"/>
</dbReference>
<organism evidence="1 2">
    <name type="scientific">Blautia obeum</name>
    <dbReference type="NCBI Taxonomy" id="40520"/>
    <lineage>
        <taxon>Bacteria</taxon>
        <taxon>Bacillati</taxon>
        <taxon>Bacillota</taxon>
        <taxon>Clostridia</taxon>
        <taxon>Lachnospirales</taxon>
        <taxon>Lachnospiraceae</taxon>
        <taxon>Blautia</taxon>
    </lineage>
</organism>
<accession>A0A414K597</accession>
<comment type="caution">
    <text evidence="1">The sequence shown here is derived from an EMBL/GenBank/DDBJ whole genome shotgun (WGS) entry which is preliminary data.</text>
</comment>
<sequence length="269" mass="31188">MAFFMGTIYSKSMLQDTAFNVILPHDGRRYIWTEPPKTLILLHGLSDSAATWIRRTAIERYAERYNLAVIIPEVQRSWYQDMVYGVRAFHYITEEVLDIAEKMFHVSTKREDVLIAGLSMGGYGALRCALEKPEKFKYCGAFSGAYDLKDMYRMATEPGGESVLTGLVEDYGAIFGERKEVPKEVEIPEIICKVKNKPVQPSVYMMCGTEDFLYKQTCKVRELCEQSLSDFCYEEWPGHHEWDMWDEAIERMLKLFLGKGRIDFQNQDK</sequence>
<dbReference type="Proteomes" id="UP000283928">
    <property type="component" value="Unassembled WGS sequence"/>
</dbReference>
<dbReference type="SUPFAM" id="SSF53474">
    <property type="entry name" value="alpha/beta-Hydrolases"/>
    <property type="match status" value="1"/>
</dbReference>
<dbReference type="Gene3D" id="3.40.50.1820">
    <property type="entry name" value="alpha/beta hydrolase"/>
    <property type="match status" value="1"/>
</dbReference>
<dbReference type="InterPro" id="IPR029058">
    <property type="entry name" value="AB_hydrolase_fold"/>
</dbReference>